<dbReference type="EMBL" id="VUOC01000001">
    <property type="protein sequence ID" value="KAA2245223.1"/>
    <property type="molecule type" value="Genomic_DNA"/>
</dbReference>
<evidence type="ECO:0000256" key="4">
    <source>
        <dbReference type="ARBA" id="ARBA00022989"/>
    </source>
</evidence>
<reference evidence="7 8" key="1">
    <citation type="submission" date="2019-09" db="EMBL/GenBank/DDBJ databases">
        <title>Chitinophaga ginsengihumi sp. nov., isolated from soil of ginseng rhizosphere.</title>
        <authorList>
            <person name="Lee J."/>
        </authorList>
    </citation>
    <scope>NUCLEOTIDE SEQUENCE [LARGE SCALE GENOMIC DNA]</scope>
    <source>
        <strain evidence="7 8">BN140078</strain>
    </source>
</reference>
<feature type="transmembrane region" description="Helical" evidence="6">
    <location>
        <begin position="113"/>
        <end position="135"/>
    </location>
</feature>
<comment type="similarity">
    <text evidence="2">Belongs to the TMEM86 family.</text>
</comment>
<keyword evidence="3 6" id="KW-0812">Transmembrane</keyword>
<dbReference type="GO" id="GO:0016020">
    <property type="term" value="C:membrane"/>
    <property type="evidence" value="ECO:0007669"/>
    <property type="project" value="UniProtKB-SubCell"/>
</dbReference>
<evidence type="ECO:0000313" key="8">
    <source>
        <dbReference type="Proteomes" id="UP000324611"/>
    </source>
</evidence>
<keyword evidence="5 6" id="KW-0472">Membrane</keyword>
<comment type="caution">
    <text evidence="7">The sequence shown here is derived from an EMBL/GenBank/DDBJ whole genome shotgun (WGS) entry which is preliminary data.</text>
</comment>
<feature type="transmembrane region" description="Helical" evidence="6">
    <location>
        <begin position="55"/>
        <end position="76"/>
    </location>
</feature>
<evidence type="ECO:0000256" key="5">
    <source>
        <dbReference type="ARBA" id="ARBA00023136"/>
    </source>
</evidence>
<dbReference type="Proteomes" id="UP000324611">
    <property type="component" value="Unassembled WGS sequence"/>
</dbReference>
<evidence type="ECO:0000256" key="2">
    <source>
        <dbReference type="ARBA" id="ARBA00007375"/>
    </source>
</evidence>
<comment type="subcellular location">
    <subcellularLocation>
        <location evidence="1">Membrane</location>
        <topology evidence="1">Multi-pass membrane protein</topology>
    </subcellularLocation>
</comment>
<evidence type="ECO:0000256" key="6">
    <source>
        <dbReference type="SAM" id="Phobius"/>
    </source>
</evidence>
<evidence type="ECO:0000256" key="3">
    <source>
        <dbReference type="ARBA" id="ARBA00022692"/>
    </source>
</evidence>
<dbReference type="InterPro" id="IPR012506">
    <property type="entry name" value="TMEM86B-like"/>
</dbReference>
<reference evidence="7 8" key="2">
    <citation type="submission" date="2019-09" db="EMBL/GenBank/DDBJ databases">
        <authorList>
            <person name="Jin C."/>
        </authorList>
    </citation>
    <scope>NUCLEOTIDE SEQUENCE [LARGE SCALE GENOMIC DNA]</scope>
    <source>
        <strain evidence="7 8">BN140078</strain>
    </source>
</reference>
<evidence type="ECO:0000313" key="7">
    <source>
        <dbReference type="EMBL" id="KAA2245223.1"/>
    </source>
</evidence>
<dbReference type="Pfam" id="PF07947">
    <property type="entry name" value="YhhN"/>
    <property type="match status" value="1"/>
</dbReference>
<gene>
    <name evidence="7" type="ORF">F0L74_04470</name>
</gene>
<dbReference type="RefSeq" id="WP_149836614.1">
    <property type="nucleotide sequence ID" value="NZ_VUOC01000001.1"/>
</dbReference>
<dbReference type="AlphaFoldDB" id="A0A5B2VZF9"/>
<dbReference type="PANTHER" id="PTHR31885">
    <property type="entry name" value="GH04784P"/>
    <property type="match status" value="1"/>
</dbReference>
<protein>
    <submittedName>
        <fullName evidence="7">Lysoplasmalogenase</fullName>
    </submittedName>
</protein>
<keyword evidence="8" id="KW-1185">Reference proteome</keyword>
<evidence type="ECO:0000256" key="1">
    <source>
        <dbReference type="ARBA" id="ARBA00004141"/>
    </source>
</evidence>
<keyword evidence="4 6" id="KW-1133">Transmembrane helix</keyword>
<name>A0A5B2VZF9_9BACT</name>
<feature type="transmembrane region" description="Helical" evidence="6">
    <location>
        <begin position="82"/>
        <end position="101"/>
    </location>
</feature>
<feature type="transmembrane region" description="Helical" evidence="6">
    <location>
        <begin position="166"/>
        <end position="186"/>
    </location>
</feature>
<feature type="transmembrane region" description="Helical" evidence="6">
    <location>
        <begin position="31"/>
        <end position="48"/>
    </location>
</feature>
<proteinExistence type="inferred from homology"/>
<sequence length="225" mass="25630">MKKPTWFILYFIVLIADLLAIALNADCLRYVTKPLLMPLLGASLLAAIHHLRPAIFRNLLLAALFFSWLGDILLLWDKYFLPGLGSFLLAHLAYIGFFLKVRYTNYPLPLCKYPLIFLTEAVVIAFIFFLFPYLGSLSIPVIIYAITISFTLLCVMHAFRFKEQPMGWYCIVGSILFICSDAMIATQRFYHSFPGASIFVMLTYGLAQWALIEGSLNYLNSRVKA</sequence>
<feature type="transmembrane region" description="Helical" evidence="6">
    <location>
        <begin position="7"/>
        <end position="25"/>
    </location>
</feature>
<dbReference type="GO" id="GO:0016787">
    <property type="term" value="F:hydrolase activity"/>
    <property type="evidence" value="ECO:0007669"/>
    <property type="project" value="TreeGrafter"/>
</dbReference>
<feature type="transmembrane region" description="Helical" evidence="6">
    <location>
        <begin position="141"/>
        <end position="159"/>
    </location>
</feature>
<accession>A0A5B2VZF9</accession>
<dbReference type="PANTHER" id="PTHR31885:SF6">
    <property type="entry name" value="GH04784P"/>
    <property type="match status" value="1"/>
</dbReference>
<organism evidence="7 8">
    <name type="scientific">Chitinophaga agrisoli</name>
    <dbReference type="NCBI Taxonomy" id="2607653"/>
    <lineage>
        <taxon>Bacteria</taxon>
        <taxon>Pseudomonadati</taxon>
        <taxon>Bacteroidota</taxon>
        <taxon>Chitinophagia</taxon>
        <taxon>Chitinophagales</taxon>
        <taxon>Chitinophagaceae</taxon>
        <taxon>Chitinophaga</taxon>
    </lineage>
</organism>
<feature type="transmembrane region" description="Helical" evidence="6">
    <location>
        <begin position="192"/>
        <end position="212"/>
    </location>
</feature>